<dbReference type="GO" id="GO:0006702">
    <property type="term" value="P:androgen biosynthetic process"/>
    <property type="evidence" value="ECO:0007669"/>
    <property type="project" value="UniProtKB-ARBA"/>
</dbReference>
<keyword evidence="11" id="KW-0560">Oxidoreductase</keyword>
<evidence type="ECO:0000256" key="12">
    <source>
        <dbReference type="ARBA" id="ARBA00023098"/>
    </source>
</evidence>
<evidence type="ECO:0000256" key="11">
    <source>
        <dbReference type="ARBA" id="ARBA00023002"/>
    </source>
</evidence>
<dbReference type="FunFam" id="1.20.120.1630:FF:000002">
    <property type="entry name" value="Steroid 5 alpha-reductase 1"/>
    <property type="match status" value="1"/>
</dbReference>
<comment type="catalytic activity">
    <reaction evidence="18">
        <text>a 3-oxo-5alpha-steroid + NADP(+) = a 3-oxo-Delta(4)-steroid + NADPH + H(+)</text>
        <dbReference type="Rhea" id="RHEA:54384"/>
        <dbReference type="ChEBI" id="CHEBI:13601"/>
        <dbReference type="ChEBI" id="CHEBI:15378"/>
        <dbReference type="ChEBI" id="CHEBI:47909"/>
        <dbReference type="ChEBI" id="CHEBI:57783"/>
        <dbReference type="ChEBI" id="CHEBI:58349"/>
        <dbReference type="EC" id="1.3.1.22"/>
    </reaction>
</comment>
<dbReference type="PROSITE" id="PS50244">
    <property type="entry name" value="S5A_REDUCTASE"/>
    <property type="match status" value="1"/>
</dbReference>
<dbReference type="PIRSF" id="PIRSF015596">
    <property type="entry name" value="5_alpha-SR2"/>
    <property type="match status" value="1"/>
</dbReference>
<dbReference type="PANTHER" id="PTHR10556:SF57">
    <property type="entry name" value="3-OXO-5-ALPHA-STEROID 4-DEHYDROGENASE 1"/>
    <property type="match status" value="1"/>
</dbReference>
<comment type="caution">
    <text evidence="20">The sequence shown here is derived from an EMBL/GenBank/DDBJ whole genome shotgun (WGS) entry which is preliminary data.</text>
</comment>
<feature type="transmembrane region" description="Helical" evidence="18">
    <location>
        <begin position="215"/>
        <end position="238"/>
    </location>
</feature>
<proteinExistence type="inferred from homology"/>
<evidence type="ECO:0000256" key="2">
    <source>
        <dbReference type="ARBA" id="ARBA00004477"/>
    </source>
</evidence>
<keyword evidence="21" id="KW-1185">Reference proteome</keyword>
<feature type="transmembrane region" description="Helical" evidence="18">
    <location>
        <begin position="121"/>
        <end position="141"/>
    </location>
</feature>
<gene>
    <name evidence="20" type="ORF">CHS0354_004330</name>
</gene>
<evidence type="ECO:0000256" key="16">
    <source>
        <dbReference type="ARBA" id="ARBA00049166"/>
    </source>
</evidence>
<evidence type="ECO:0000256" key="18">
    <source>
        <dbReference type="PIRNR" id="PIRNR015596"/>
    </source>
</evidence>
<evidence type="ECO:0000256" key="13">
    <source>
        <dbReference type="ARBA" id="ARBA00023136"/>
    </source>
</evidence>
<reference evidence="20" key="2">
    <citation type="journal article" date="2021" name="Genome Biol. Evol.">
        <title>Developing a high-quality reference genome for a parasitic bivalve with doubly uniparental inheritance (Bivalvia: Unionida).</title>
        <authorList>
            <person name="Smith C.H."/>
        </authorList>
    </citation>
    <scope>NUCLEOTIDE SEQUENCE</scope>
    <source>
        <strain evidence="20">CHS0354</strain>
        <tissue evidence="20">Mantle</tissue>
    </source>
</reference>
<keyword evidence="9" id="KW-0726">Sexual differentiation</keyword>
<evidence type="ECO:0000256" key="17">
    <source>
        <dbReference type="ARBA" id="ARBA00049397"/>
    </source>
</evidence>
<evidence type="ECO:0000313" key="20">
    <source>
        <dbReference type="EMBL" id="KAK3591282.1"/>
    </source>
</evidence>
<keyword evidence="12" id="KW-0443">Lipid metabolism</keyword>
<keyword evidence="13 18" id="KW-0472">Membrane</keyword>
<comment type="catalytic activity">
    <reaction evidence="17">
        <text>17beta-hydroxy-5alpha-androstan-3-one + NADP(+) = testosterone + NADPH + H(+)</text>
        <dbReference type="Rhea" id="RHEA:50820"/>
        <dbReference type="ChEBI" id="CHEBI:15378"/>
        <dbReference type="ChEBI" id="CHEBI:16330"/>
        <dbReference type="ChEBI" id="CHEBI:17347"/>
        <dbReference type="ChEBI" id="CHEBI:57783"/>
        <dbReference type="ChEBI" id="CHEBI:58349"/>
        <dbReference type="EC" id="1.3.1.22"/>
    </reaction>
    <physiologicalReaction direction="right-to-left" evidence="17">
        <dbReference type="Rhea" id="RHEA:50822"/>
    </physiologicalReaction>
</comment>
<evidence type="ECO:0000256" key="4">
    <source>
        <dbReference type="ARBA" id="ARBA00022692"/>
    </source>
</evidence>
<comment type="function">
    <text evidence="14">Converts testosterone into 5-alpha-dihydrotestosterone and progesterone or corticosterone into their corresponding 5-alpha-3-oxosteroids. It plays a central role in sexual differentiation and androgen physiology.</text>
</comment>
<keyword evidence="8" id="KW-0521">NADP</keyword>
<evidence type="ECO:0000256" key="14">
    <source>
        <dbReference type="ARBA" id="ARBA00037789"/>
    </source>
</evidence>
<evidence type="ECO:0000256" key="7">
    <source>
        <dbReference type="ARBA" id="ARBA00022848"/>
    </source>
</evidence>
<keyword evidence="5" id="KW-0221">Differentiation</keyword>
<evidence type="ECO:0000256" key="3">
    <source>
        <dbReference type="ARBA" id="ARBA00007742"/>
    </source>
</evidence>
<evidence type="ECO:0000256" key="15">
    <source>
        <dbReference type="ARBA" id="ARBA00048292"/>
    </source>
</evidence>
<dbReference type="GO" id="GO:0005789">
    <property type="term" value="C:endoplasmic reticulum membrane"/>
    <property type="evidence" value="ECO:0007669"/>
    <property type="project" value="UniProtKB-SubCell"/>
</dbReference>
<feature type="transmembrane region" description="Helical" evidence="18">
    <location>
        <begin position="153"/>
        <end position="175"/>
    </location>
</feature>
<dbReference type="InterPro" id="IPR039357">
    <property type="entry name" value="SRD5A/TECR"/>
</dbReference>
<feature type="transmembrane region" description="Helical" evidence="18">
    <location>
        <begin position="63"/>
        <end position="83"/>
    </location>
</feature>
<evidence type="ECO:0000256" key="8">
    <source>
        <dbReference type="ARBA" id="ARBA00022857"/>
    </source>
</evidence>
<dbReference type="EC" id="1.3.1.22" evidence="18"/>
<name>A0AAE0SG43_9BIVA</name>
<comment type="similarity">
    <text evidence="3 18">Belongs to the steroid 5-alpha reductase family.</text>
</comment>
<dbReference type="InterPro" id="IPR001104">
    <property type="entry name" value="3-oxo-5_a-steroid_4-DH_C"/>
</dbReference>
<dbReference type="GO" id="GO:0047751">
    <property type="term" value="F:3-oxo-5-alpha-steroid 4-dehydrogenase (NADP+) activity"/>
    <property type="evidence" value="ECO:0007669"/>
    <property type="project" value="UniProtKB-EC"/>
</dbReference>
<protein>
    <recommendedName>
        <fullName evidence="18">3-oxo-5alpha-steroid 4-dehydrogenase (NADP(+))</fullName>
        <ecNumber evidence="18">1.3.1.22</ecNumber>
    </recommendedName>
</protein>
<dbReference type="EMBL" id="JAEAOA010000326">
    <property type="protein sequence ID" value="KAK3591282.1"/>
    <property type="molecule type" value="Genomic_DNA"/>
</dbReference>
<dbReference type="GO" id="GO:0007548">
    <property type="term" value="P:sex differentiation"/>
    <property type="evidence" value="ECO:0007669"/>
    <property type="project" value="UniProtKB-KW"/>
</dbReference>
<evidence type="ECO:0000256" key="6">
    <source>
        <dbReference type="ARBA" id="ARBA00022824"/>
    </source>
</evidence>
<feature type="transmembrane region" description="Helical" evidence="18">
    <location>
        <begin position="95"/>
        <end position="115"/>
    </location>
</feature>
<dbReference type="AlphaFoldDB" id="A0AAE0SG43"/>
<dbReference type="PANTHER" id="PTHR10556">
    <property type="entry name" value="3-OXO-5-ALPHA-STEROID 4-DEHYDROGENASE"/>
    <property type="match status" value="1"/>
</dbReference>
<evidence type="ECO:0000256" key="1">
    <source>
        <dbReference type="ARBA" id="ARBA00004154"/>
    </source>
</evidence>
<comment type="catalytic activity">
    <reaction evidence="16">
        <text>androst-4-ene-3,17-dione + NADPH + H(+) = 5alpha-androstan-3,17-dione + NADP(+)</text>
        <dbReference type="Rhea" id="RHEA:50816"/>
        <dbReference type="ChEBI" id="CHEBI:15378"/>
        <dbReference type="ChEBI" id="CHEBI:15994"/>
        <dbReference type="ChEBI" id="CHEBI:16422"/>
        <dbReference type="ChEBI" id="CHEBI:57783"/>
        <dbReference type="ChEBI" id="CHEBI:58349"/>
    </reaction>
    <physiologicalReaction direction="left-to-right" evidence="16">
        <dbReference type="Rhea" id="RHEA:50817"/>
    </physiologicalReaction>
</comment>
<sequence length="268" mass="30932">MCTHLLRELYYMIEAVDYRLIKVISFSYLAFGVLVACLLLYGITAPYGRYARAGWGCYINGKISWFVQEIPSFVVPLLILFFSDCTKLDRWSNRILIGLFMIHYLQRAIIFPILIRGGKPTPFFPFIMAFMFCLVNGYIQVGYLAHHGDFGTSWYLAGNFYAGILLFALGLLVNIHSDHILRTLRKPTETGYKIPYGGMFEYVSGANFFGEIIEWLGFAVAGCSLPAFAFFFFTICNIGPRAYQHHRYYLEKFEDYPKQRKALIPFLF</sequence>
<evidence type="ECO:0000256" key="10">
    <source>
        <dbReference type="ARBA" id="ARBA00022989"/>
    </source>
</evidence>
<dbReference type="GO" id="GO:0030154">
    <property type="term" value="P:cell differentiation"/>
    <property type="evidence" value="ECO:0007669"/>
    <property type="project" value="UniProtKB-KW"/>
</dbReference>
<feature type="transmembrane region" description="Helical" evidence="18">
    <location>
        <begin position="20"/>
        <end position="43"/>
    </location>
</feature>
<evidence type="ECO:0000313" key="21">
    <source>
        <dbReference type="Proteomes" id="UP001195483"/>
    </source>
</evidence>
<keyword evidence="10 18" id="KW-1133">Transmembrane helix</keyword>
<dbReference type="Proteomes" id="UP001195483">
    <property type="component" value="Unassembled WGS sequence"/>
</dbReference>
<evidence type="ECO:0000256" key="9">
    <source>
        <dbReference type="ARBA" id="ARBA00022928"/>
    </source>
</evidence>
<comment type="catalytic activity">
    <reaction evidence="15">
        <text>5alpha-pregnane-3,20-dione + NADP(+) = progesterone + NADPH + H(+)</text>
        <dbReference type="Rhea" id="RHEA:21952"/>
        <dbReference type="ChEBI" id="CHEBI:15378"/>
        <dbReference type="ChEBI" id="CHEBI:17026"/>
        <dbReference type="ChEBI" id="CHEBI:28952"/>
        <dbReference type="ChEBI" id="CHEBI:57783"/>
        <dbReference type="ChEBI" id="CHEBI:58349"/>
        <dbReference type="EC" id="1.3.1.22"/>
    </reaction>
    <physiologicalReaction direction="right-to-left" evidence="15">
        <dbReference type="Rhea" id="RHEA:21954"/>
    </physiologicalReaction>
</comment>
<comment type="subcellular location">
    <subcellularLocation>
        <location evidence="2">Endoplasmic reticulum membrane</location>
        <topology evidence="2">Multi-pass membrane protein</topology>
    </subcellularLocation>
    <subcellularLocation>
        <location evidence="1">Microsome membrane</location>
        <topology evidence="1">Multi-pass membrane protein</topology>
    </subcellularLocation>
</comment>
<dbReference type="InterPro" id="IPR016636">
    <property type="entry name" value="3-oxo-5-alpha-steroid_4-DH"/>
</dbReference>
<keyword evidence="7" id="KW-0492">Microsome</keyword>
<evidence type="ECO:0000256" key="5">
    <source>
        <dbReference type="ARBA" id="ARBA00022782"/>
    </source>
</evidence>
<feature type="domain" description="3-oxo-5-alpha-steroid 4-dehydrogenase C-terminal" evidence="19">
    <location>
        <begin position="120"/>
        <end position="268"/>
    </location>
</feature>
<accession>A0AAE0SG43</accession>
<keyword evidence="4 18" id="KW-0812">Transmembrane</keyword>
<dbReference type="Gene3D" id="1.20.120.1630">
    <property type="match status" value="1"/>
</dbReference>
<dbReference type="Pfam" id="PF02544">
    <property type="entry name" value="Steroid_dh"/>
    <property type="match status" value="1"/>
</dbReference>
<evidence type="ECO:0000259" key="19">
    <source>
        <dbReference type="Pfam" id="PF02544"/>
    </source>
</evidence>
<reference evidence="20" key="1">
    <citation type="journal article" date="2021" name="Genome Biol. Evol.">
        <title>A High-Quality Reference Genome for a Parasitic Bivalve with Doubly Uniparental Inheritance (Bivalvia: Unionida).</title>
        <authorList>
            <person name="Smith C.H."/>
        </authorList>
    </citation>
    <scope>NUCLEOTIDE SEQUENCE</scope>
    <source>
        <strain evidence="20">CHS0354</strain>
    </source>
</reference>
<keyword evidence="6" id="KW-0256">Endoplasmic reticulum</keyword>
<reference evidence="20" key="3">
    <citation type="submission" date="2023-05" db="EMBL/GenBank/DDBJ databases">
        <authorList>
            <person name="Smith C.H."/>
        </authorList>
    </citation>
    <scope>NUCLEOTIDE SEQUENCE</scope>
    <source>
        <strain evidence="20">CHS0354</strain>
        <tissue evidence="20">Mantle</tissue>
    </source>
</reference>
<organism evidence="20 21">
    <name type="scientific">Potamilus streckersoni</name>
    <dbReference type="NCBI Taxonomy" id="2493646"/>
    <lineage>
        <taxon>Eukaryota</taxon>
        <taxon>Metazoa</taxon>
        <taxon>Spiralia</taxon>
        <taxon>Lophotrochozoa</taxon>
        <taxon>Mollusca</taxon>
        <taxon>Bivalvia</taxon>
        <taxon>Autobranchia</taxon>
        <taxon>Heteroconchia</taxon>
        <taxon>Palaeoheterodonta</taxon>
        <taxon>Unionida</taxon>
        <taxon>Unionoidea</taxon>
        <taxon>Unionidae</taxon>
        <taxon>Ambleminae</taxon>
        <taxon>Lampsilini</taxon>
        <taxon>Potamilus</taxon>
    </lineage>
</organism>